<dbReference type="EMBL" id="JADCNM010000048">
    <property type="protein sequence ID" value="KAG0451762.1"/>
    <property type="molecule type" value="Genomic_DNA"/>
</dbReference>
<dbReference type="EMBL" id="JADCNL010000048">
    <property type="protein sequence ID" value="KAG0451668.1"/>
    <property type="molecule type" value="Genomic_DNA"/>
</dbReference>
<organism evidence="1 3">
    <name type="scientific">Vanilla planifolia</name>
    <name type="common">Vanilla</name>
    <dbReference type="NCBI Taxonomy" id="51239"/>
    <lineage>
        <taxon>Eukaryota</taxon>
        <taxon>Viridiplantae</taxon>
        <taxon>Streptophyta</taxon>
        <taxon>Embryophyta</taxon>
        <taxon>Tracheophyta</taxon>
        <taxon>Spermatophyta</taxon>
        <taxon>Magnoliopsida</taxon>
        <taxon>Liliopsida</taxon>
        <taxon>Asparagales</taxon>
        <taxon>Orchidaceae</taxon>
        <taxon>Vanilloideae</taxon>
        <taxon>Vanilleae</taxon>
        <taxon>Vanilla</taxon>
    </lineage>
</organism>
<sequence>MKETAILANPGPAVSKATEKNVEVRARQWATVVIDMAPARPRGMSRGGFLVFCHRGDGVEADVGERGRAEENIPLAPWGEGFPCIGGVSVRRPVTMMKERNEDMWTMVMTELK</sequence>
<keyword evidence="3" id="KW-1185">Reference proteome</keyword>
<comment type="caution">
    <text evidence="1">The sequence shown here is derived from an EMBL/GenBank/DDBJ whole genome shotgun (WGS) entry which is preliminary data.</text>
</comment>
<accession>A0A835PHS1</accession>
<protein>
    <submittedName>
        <fullName evidence="1">Uncharacterized protein</fullName>
    </submittedName>
</protein>
<dbReference type="Proteomes" id="UP000639772">
    <property type="component" value="Unassembled WGS sequence"/>
</dbReference>
<proteinExistence type="predicted"/>
<evidence type="ECO:0000313" key="2">
    <source>
        <dbReference type="EMBL" id="KAG0451762.1"/>
    </source>
</evidence>
<reference evidence="3 4" key="1">
    <citation type="journal article" date="2020" name="Nat. Food">
        <title>A phased Vanilla planifolia genome enables genetic improvement of flavour and production.</title>
        <authorList>
            <person name="Hasing T."/>
            <person name="Tang H."/>
            <person name="Brym M."/>
            <person name="Khazi F."/>
            <person name="Huang T."/>
            <person name="Chambers A.H."/>
        </authorList>
    </citation>
    <scope>NUCLEOTIDE SEQUENCE [LARGE SCALE GENOMIC DNA]</scope>
    <source>
        <tissue evidence="1">Leaf</tissue>
    </source>
</reference>
<name>A0A835PHS1_VANPL</name>
<dbReference type="Proteomes" id="UP000636800">
    <property type="component" value="Unassembled WGS sequence"/>
</dbReference>
<gene>
    <name evidence="2" type="ORF">HPP92_026020</name>
    <name evidence="1" type="ORF">HPP92_026297</name>
</gene>
<evidence type="ECO:0000313" key="1">
    <source>
        <dbReference type="EMBL" id="KAG0451668.1"/>
    </source>
</evidence>
<evidence type="ECO:0000313" key="3">
    <source>
        <dbReference type="Proteomes" id="UP000636800"/>
    </source>
</evidence>
<evidence type="ECO:0000313" key="4">
    <source>
        <dbReference type="Proteomes" id="UP000639772"/>
    </source>
</evidence>
<dbReference type="AlphaFoldDB" id="A0A835PHS1"/>